<organism evidence="2 3">
    <name type="scientific">Marinomonas profundimaris</name>
    <dbReference type="NCBI Taxonomy" id="1208321"/>
    <lineage>
        <taxon>Bacteria</taxon>
        <taxon>Pseudomonadati</taxon>
        <taxon>Pseudomonadota</taxon>
        <taxon>Gammaproteobacteria</taxon>
        <taxon>Oceanospirillales</taxon>
        <taxon>Oceanospirillaceae</taxon>
        <taxon>Marinomonas</taxon>
    </lineage>
</organism>
<dbReference type="GO" id="GO:0006313">
    <property type="term" value="P:DNA transposition"/>
    <property type="evidence" value="ECO:0007669"/>
    <property type="project" value="InterPro"/>
</dbReference>
<dbReference type="Proteomes" id="UP000018857">
    <property type="component" value="Unassembled WGS sequence"/>
</dbReference>
<gene>
    <name evidence="2" type="ORF">D104_02570</name>
</gene>
<evidence type="ECO:0000313" key="3">
    <source>
        <dbReference type="Proteomes" id="UP000018857"/>
    </source>
</evidence>
<feature type="transmembrane region" description="Helical" evidence="1">
    <location>
        <begin position="44"/>
        <end position="69"/>
    </location>
</feature>
<proteinExistence type="predicted"/>
<dbReference type="PATRIC" id="fig|1208321.3.peg.521"/>
<sequence length="76" mass="8875">MARRPRLYLPDCPLHITQRGNNRDACFRDDSDYKTYLYLMREAVALYVVLIYAAISMPLNTLNYAALIYPKMNLSI</sequence>
<dbReference type="STRING" id="1208321.D104_02570"/>
<keyword evidence="3" id="KW-1185">Reference proteome</keyword>
<dbReference type="EMBL" id="AYOZ01000002">
    <property type="protein sequence ID" value="ETI62080.1"/>
    <property type="molecule type" value="Genomic_DNA"/>
</dbReference>
<keyword evidence="1" id="KW-0472">Membrane</keyword>
<dbReference type="AlphaFoldDB" id="W1RZ46"/>
<comment type="caution">
    <text evidence="2">The sequence shown here is derived from an EMBL/GenBank/DDBJ whole genome shotgun (WGS) entry which is preliminary data.</text>
</comment>
<dbReference type="GO" id="GO:0003677">
    <property type="term" value="F:DNA binding"/>
    <property type="evidence" value="ECO:0007669"/>
    <property type="project" value="InterPro"/>
</dbReference>
<keyword evidence="1" id="KW-0812">Transmembrane</keyword>
<evidence type="ECO:0000313" key="2">
    <source>
        <dbReference type="EMBL" id="ETI62080.1"/>
    </source>
</evidence>
<protein>
    <submittedName>
        <fullName evidence="2">Transposase</fullName>
    </submittedName>
</protein>
<dbReference type="GO" id="GO:0004803">
    <property type="term" value="F:transposase activity"/>
    <property type="evidence" value="ECO:0007669"/>
    <property type="project" value="InterPro"/>
</dbReference>
<keyword evidence="1" id="KW-1133">Transmembrane helix</keyword>
<accession>W1RZ46</accession>
<dbReference type="InterPro" id="IPR036515">
    <property type="entry name" value="Transposase_17_sf"/>
</dbReference>
<dbReference type="RefSeq" id="WP_024022730.1">
    <property type="nucleotide sequence ID" value="NZ_AYOZ01000002.1"/>
</dbReference>
<reference evidence="2 3" key="1">
    <citation type="journal article" date="2014" name="Genome Announc.">
        <title>Draft Genome Sequence of Marinomonas sp. Strain D104, a Polycyclic Aromatic Hydrocarbon-Degrading Bacterium from the Deep-Sea Sediment of the Arctic Ocean.</title>
        <authorList>
            <person name="Dong C."/>
            <person name="Bai X."/>
            <person name="Lai Q."/>
            <person name="Xie Y."/>
            <person name="Chen X."/>
            <person name="Shao Z."/>
        </authorList>
    </citation>
    <scope>NUCLEOTIDE SEQUENCE [LARGE SCALE GENOMIC DNA]</scope>
    <source>
        <strain evidence="2 3">D104</strain>
    </source>
</reference>
<dbReference type="SUPFAM" id="SSF143422">
    <property type="entry name" value="Transposase IS200-like"/>
    <property type="match status" value="1"/>
</dbReference>
<name>W1RZ46_9GAMM</name>
<evidence type="ECO:0000256" key="1">
    <source>
        <dbReference type="SAM" id="Phobius"/>
    </source>
</evidence>
<dbReference type="eggNOG" id="COG1943">
    <property type="taxonomic scope" value="Bacteria"/>
</dbReference>